<accession>A0A0X8GYP8</accession>
<keyword evidence="1" id="KW-1133">Transmembrane helix</keyword>
<dbReference type="EMBL" id="CP013213">
    <property type="protein sequence ID" value="AMC92847.1"/>
    <property type="molecule type" value="Genomic_DNA"/>
</dbReference>
<keyword evidence="1" id="KW-0472">Membrane</keyword>
<protein>
    <submittedName>
        <fullName evidence="2">Uncharacterized protein</fullName>
    </submittedName>
</protein>
<dbReference type="Proteomes" id="UP000063781">
    <property type="component" value="Chromosome"/>
</dbReference>
<feature type="transmembrane region" description="Helical" evidence="1">
    <location>
        <begin position="54"/>
        <end position="74"/>
    </location>
</feature>
<dbReference type="KEGG" id="erl:AOC36_02250"/>
<proteinExistence type="predicted"/>
<organism evidence="2 3">
    <name type="scientific">Erysipelothrix larvae</name>
    <dbReference type="NCBI Taxonomy" id="1514105"/>
    <lineage>
        <taxon>Bacteria</taxon>
        <taxon>Bacillati</taxon>
        <taxon>Bacillota</taxon>
        <taxon>Erysipelotrichia</taxon>
        <taxon>Erysipelotrichales</taxon>
        <taxon>Erysipelotrichaceae</taxon>
        <taxon>Erysipelothrix</taxon>
    </lineage>
</organism>
<name>A0A0X8GYP8_9FIRM</name>
<feature type="transmembrane region" description="Helical" evidence="1">
    <location>
        <begin position="21"/>
        <end position="42"/>
    </location>
</feature>
<dbReference type="STRING" id="1514105.AOC36_02250"/>
<evidence type="ECO:0000313" key="2">
    <source>
        <dbReference type="EMBL" id="AMC92847.1"/>
    </source>
</evidence>
<keyword evidence="3" id="KW-1185">Reference proteome</keyword>
<evidence type="ECO:0000313" key="3">
    <source>
        <dbReference type="Proteomes" id="UP000063781"/>
    </source>
</evidence>
<dbReference type="RefSeq" id="WP_067630820.1">
    <property type="nucleotide sequence ID" value="NZ_CP013213.1"/>
</dbReference>
<sequence length="283" mass="32770">MNERIENALKVFRYKRTNIKAVSWGLAILLLVGGIFLLNALSELERFKVLQNPYVTFGLYLVLLVGAAALFTYYNDFKLRKALAELDFIVDELKDPQTYLSILDGFGRFDKRMVTPAYLHAKLRAMMYASSDREIQEFVNKFEDVMGDSLNIESALFRIKSYGEKRQNVDSFEAIITKKLDKAYAKAKTNAIRASIDHQRKWLDVQTMVVRLKFNEVLKVLELLQEDECTPLESVRINYYKGLAYARLGHNKQAREAFTQVIHEGNTTRFVHDAKGEYEKVRN</sequence>
<keyword evidence="1" id="KW-0812">Transmembrane</keyword>
<gene>
    <name evidence="2" type="ORF">AOC36_02250</name>
</gene>
<reference evidence="2 3" key="1">
    <citation type="submission" date="2015-10" db="EMBL/GenBank/DDBJ databases">
        <title>Erysipelothrix larvae sp. LV19 isolated from the larval gut of the rhinoceros beetle, Trypoxylus dichotomus.</title>
        <authorList>
            <person name="Lim S."/>
            <person name="Kim B.-C."/>
        </authorList>
    </citation>
    <scope>NUCLEOTIDE SEQUENCE [LARGE SCALE GENOMIC DNA]</scope>
    <source>
        <strain evidence="2 3">LV19</strain>
    </source>
</reference>
<dbReference type="AlphaFoldDB" id="A0A0X8GYP8"/>
<evidence type="ECO:0000256" key="1">
    <source>
        <dbReference type="SAM" id="Phobius"/>
    </source>
</evidence>